<accession>A0AAE1G4Z5</accession>
<protein>
    <submittedName>
        <fullName evidence="1">Uncharacterized protein</fullName>
    </submittedName>
</protein>
<organism evidence="1 2">
    <name type="scientific">Petrolisthes cinctipes</name>
    <name type="common">Flat porcelain crab</name>
    <dbReference type="NCBI Taxonomy" id="88211"/>
    <lineage>
        <taxon>Eukaryota</taxon>
        <taxon>Metazoa</taxon>
        <taxon>Ecdysozoa</taxon>
        <taxon>Arthropoda</taxon>
        <taxon>Crustacea</taxon>
        <taxon>Multicrustacea</taxon>
        <taxon>Malacostraca</taxon>
        <taxon>Eumalacostraca</taxon>
        <taxon>Eucarida</taxon>
        <taxon>Decapoda</taxon>
        <taxon>Pleocyemata</taxon>
        <taxon>Anomura</taxon>
        <taxon>Galatheoidea</taxon>
        <taxon>Porcellanidae</taxon>
        <taxon>Petrolisthes</taxon>
    </lineage>
</organism>
<dbReference type="AlphaFoldDB" id="A0AAE1G4Z5"/>
<name>A0AAE1G4Z5_PETCI</name>
<keyword evidence="2" id="KW-1185">Reference proteome</keyword>
<evidence type="ECO:0000313" key="2">
    <source>
        <dbReference type="Proteomes" id="UP001286313"/>
    </source>
</evidence>
<comment type="caution">
    <text evidence="1">The sequence shown here is derived from an EMBL/GenBank/DDBJ whole genome shotgun (WGS) entry which is preliminary data.</text>
</comment>
<proteinExistence type="predicted"/>
<dbReference type="EMBL" id="JAWQEG010000831">
    <property type="protein sequence ID" value="KAK3885077.1"/>
    <property type="molecule type" value="Genomic_DNA"/>
</dbReference>
<sequence length="95" mass="10688">MVGLSERLSDTWRVFRGFNQVNVGPEKYRAEFHSDTNRSTNSAEVSVPSRLLFSPHISNLIMLLVLKSSTGDGSDNTWFSGPPPVTCCPREWLYP</sequence>
<gene>
    <name evidence="1" type="ORF">Pcinc_010731</name>
</gene>
<evidence type="ECO:0000313" key="1">
    <source>
        <dbReference type="EMBL" id="KAK3885077.1"/>
    </source>
</evidence>
<reference evidence="1" key="1">
    <citation type="submission" date="2023-10" db="EMBL/GenBank/DDBJ databases">
        <title>Genome assemblies of two species of porcelain crab, Petrolisthes cinctipes and Petrolisthes manimaculis (Anomura: Porcellanidae).</title>
        <authorList>
            <person name="Angst P."/>
        </authorList>
    </citation>
    <scope>NUCLEOTIDE SEQUENCE</scope>
    <source>
        <strain evidence="1">PB745_01</strain>
        <tissue evidence="1">Gill</tissue>
    </source>
</reference>
<dbReference type="Proteomes" id="UP001286313">
    <property type="component" value="Unassembled WGS sequence"/>
</dbReference>